<reference evidence="2" key="1">
    <citation type="submission" date="2023-10" db="EMBL/GenBank/DDBJ databases">
        <title>Genome assembly of Pristionchus species.</title>
        <authorList>
            <person name="Yoshida K."/>
            <person name="Sommer R.J."/>
        </authorList>
    </citation>
    <scope>NUCLEOTIDE SEQUENCE</scope>
    <source>
        <strain evidence="2">RS5133</strain>
    </source>
</reference>
<evidence type="ECO:0000256" key="1">
    <source>
        <dbReference type="SAM" id="SignalP"/>
    </source>
</evidence>
<gene>
    <name evidence="2" type="ORF">PFISCL1PPCAC_4865</name>
</gene>
<evidence type="ECO:0000313" key="2">
    <source>
        <dbReference type="EMBL" id="GMT13568.1"/>
    </source>
</evidence>
<feature type="signal peptide" evidence="1">
    <location>
        <begin position="1"/>
        <end position="26"/>
    </location>
</feature>
<feature type="chain" id="PRO_5043428287" description="Secreted protein" evidence="1">
    <location>
        <begin position="27"/>
        <end position="107"/>
    </location>
</feature>
<feature type="non-terminal residue" evidence="2">
    <location>
        <position position="1"/>
    </location>
</feature>
<evidence type="ECO:0008006" key="4">
    <source>
        <dbReference type="Google" id="ProtNLM"/>
    </source>
</evidence>
<name>A0AAV5V5D7_9BILA</name>
<dbReference type="Proteomes" id="UP001432322">
    <property type="component" value="Unassembled WGS sequence"/>
</dbReference>
<comment type="caution">
    <text evidence="2">The sequence shown here is derived from an EMBL/GenBank/DDBJ whole genome shotgun (WGS) entry which is preliminary data.</text>
</comment>
<dbReference type="AlphaFoldDB" id="A0AAV5V5D7"/>
<keyword evidence="3" id="KW-1185">Reference proteome</keyword>
<sequence length="107" mass="12215">SSEMARSSSMILFCLSLLLISAHVQGRLFKRSSDDIEEPRCNTAFLHWSTRIFAEIFKNPINCSGKARAVWLTPAPETDAQFHAYCCRPGCSKRHAEEFYCIQERAK</sequence>
<evidence type="ECO:0000313" key="3">
    <source>
        <dbReference type="Proteomes" id="UP001432322"/>
    </source>
</evidence>
<protein>
    <recommendedName>
        <fullName evidence="4">Secreted protein</fullName>
    </recommendedName>
</protein>
<organism evidence="2 3">
    <name type="scientific">Pristionchus fissidentatus</name>
    <dbReference type="NCBI Taxonomy" id="1538716"/>
    <lineage>
        <taxon>Eukaryota</taxon>
        <taxon>Metazoa</taxon>
        <taxon>Ecdysozoa</taxon>
        <taxon>Nematoda</taxon>
        <taxon>Chromadorea</taxon>
        <taxon>Rhabditida</taxon>
        <taxon>Rhabditina</taxon>
        <taxon>Diplogasteromorpha</taxon>
        <taxon>Diplogasteroidea</taxon>
        <taxon>Neodiplogasteridae</taxon>
        <taxon>Pristionchus</taxon>
    </lineage>
</organism>
<keyword evidence="1" id="KW-0732">Signal</keyword>
<accession>A0AAV5V5D7</accession>
<proteinExistence type="predicted"/>
<dbReference type="EMBL" id="BTSY01000002">
    <property type="protein sequence ID" value="GMT13568.1"/>
    <property type="molecule type" value="Genomic_DNA"/>
</dbReference>